<evidence type="ECO:0000259" key="8">
    <source>
        <dbReference type="Pfam" id="PF06607"/>
    </source>
</evidence>
<keyword evidence="5" id="KW-1015">Disulfide bond</keyword>
<dbReference type="EMBL" id="GG666484">
    <property type="protein sequence ID" value="EEN65061.1"/>
    <property type="molecule type" value="Genomic_DNA"/>
</dbReference>
<dbReference type="PANTHER" id="PTHR18821">
    <property type="entry name" value="PROKINETICIN"/>
    <property type="match status" value="1"/>
</dbReference>
<dbReference type="GO" id="GO:0090729">
    <property type="term" value="F:toxin activity"/>
    <property type="evidence" value="ECO:0007669"/>
    <property type="project" value="UniProtKB-KW"/>
</dbReference>
<dbReference type="RefSeq" id="XP_035671683.1">
    <property type="nucleotide sequence ID" value="XM_035815790.1"/>
</dbReference>
<dbReference type="OrthoDB" id="10297693at2759"/>
<dbReference type="Pfam" id="PF06607">
    <property type="entry name" value="Prokineticin"/>
    <property type="match status" value="1"/>
</dbReference>
<name>C3Y435_BRAFL</name>
<dbReference type="InParanoid" id="C3Y435"/>
<dbReference type="AlphaFoldDB" id="C3Y435"/>
<gene>
    <name evidence="9" type="primary">TMED9</name>
    <name evidence="11" type="synonym">LOC118412775</name>
    <name evidence="9" type="ORF">BRAFLDRAFT_84867</name>
</gene>
<evidence type="ECO:0000313" key="9">
    <source>
        <dbReference type="EMBL" id="EEN65061.1"/>
    </source>
</evidence>
<organism evidence="9">
    <name type="scientific">Branchiostoma floridae</name>
    <name type="common">Florida lancelet</name>
    <name type="synonym">Amphioxus</name>
    <dbReference type="NCBI Taxonomy" id="7739"/>
    <lineage>
        <taxon>Eukaryota</taxon>
        <taxon>Metazoa</taxon>
        <taxon>Chordata</taxon>
        <taxon>Cephalochordata</taxon>
        <taxon>Leptocardii</taxon>
        <taxon>Amphioxiformes</taxon>
        <taxon>Branchiostomatidae</taxon>
        <taxon>Branchiostoma</taxon>
    </lineage>
</organism>
<evidence type="ECO:0000313" key="10">
    <source>
        <dbReference type="Proteomes" id="UP000001554"/>
    </source>
</evidence>
<evidence type="ECO:0000256" key="6">
    <source>
        <dbReference type="ARBA" id="ARBA00023259"/>
    </source>
</evidence>
<evidence type="ECO:0000256" key="2">
    <source>
        <dbReference type="ARBA" id="ARBA00006999"/>
    </source>
</evidence>
<evidence type="ECO:0000256" key="7">
    <source>
        <dbReference type="SAM" id="SignalP"/>
    </source>
</evidence>
<dbReference type="InterPro" id="IPR023569">
    <property type="entry name" value="Prokineticin_domain"/>
</dbReference>
<proteinExistence type="inferred from homology"/>
<dbReference type="KEGG" id="bfo:118412775"/>
<evidence type="ECO:0000256" key="3">
    <source>
        <dbReference type="ARBA" id="ARBA00022525"/>
    </source>
</evidence>
<reference evidence="11" key="3">
    <citation type="submission" date="2025-04" db="UniProtKB">
        <authorList>
            <consortium name="RefSeq"/>
        </authorList>
    </citation>
    <scope>IDENTIFICATION</scope>
    <source>
        <strain evidence="11">S238N-H82</strain>
        <tissue evidence="11">Testes</tissue>
    </source>
</reference>
<dbReference type="GO" id="GO:0005576">
    <property type="term" value="C:extracellular region"/>
    <property type="evidence" value="ECO:0007669"/>
    <property type="project" value="UniProtKB-SubCell"/>
</dbReference>
<keyword evidence="3" id="KW-0964">Secreted</keyword>
<keyword evidence="4" id="KW-0800">Toxin</keyword>
<dbReference type="InterPro" id="IPR009523">
    <property type="entry name" value="Prokineticin"/>
</dbReference>
<evidence type="ECO:0000256" key="1">
    <source>
        <dbReference type="ARBA" id="ARBA00004613"/>
    </source>
</evidence>
<feature type="signal peptide" evidence="7">
    <location>
        <begin position="1"/>
        <end position="26"/>
    </location>
</feature>
<evidence type="ECO:0000256" key="4">
    <source>
        <dbReference type="ARBA" id="ARBA00022656"/>
    </source>
</evidence>
<dbReference type="eggNOG" id="ENOG502SU1D">
    <property type="taxonomic scope" value="Eukaryota"/>
</dbReference>
<dbReference type="OMA" id="LYKCAVI"/>
<feature type="chain" id="PRO_5044729133" evidence="7">
    <location>
        <begin position="27"/>
        <end position="115"/>
    </location>
</feature>
<dbReference type="Gene3D" id="2.10.80.10">
    <property type="entry name" value="Lipase, subunit A"/>
    <property type="match status" value="1"/>
</dbReference>
<evidence type="ECO:0000313" key="11">
    <source>
        <dbReference type="RefSeq" id="XP_035671683.1"/>
    </source>
</evidence>
<comment type="similarity">
    <text evidence="2">Belongs to the AVIT (prokineticin) family.</text>
</comment>
<keyword evidence="6" id="KW-1213">G-protein coupled receptor impairing toxin</keyword>
<reference evidence="10" key="2">
    <citation type="journal article" date="2020" name="Nat. Ecol. Evol.">
        <title>Deeply conserved synteny resolves early events in vertebrate evolution.</title>
        <authorList>
            <person name="Simakov O."/>
            <person name="Marletaz F."/>
            <person name="Yue J.X."/>
            <person name="O'Connell B."/>
            <person name="Jenkins J."/>
            <person name="Brandt A."/>
            <person name="Calef R."/>
            <person name="Tung C.H."/>
            <person name="Huang T.K."/>
            <person name="Schmutz J."/>
            <person name="Satoh N."/>
            <person name="Yu J.K."/>
            <person name="Putnam N.H."/>
            <person name="Green R.E."/>
            <person name="Rokhsar D.S."/>
        </authorList>
    </citation>
    <scope>NUCLEOTIDE SEQUENCE [LARGE SCALE GENOMIC DNA]</scope>
    <source>
        <strain evidence="10">S238N-H82</strain>
    </source>
</reference>
<accession>C3Y435</accession>
<protein>
    <submittedName>
        <fullName evidence="11">Toxin MIT1-like</fullName>
    </submittedName>
</protein>
<evidence type="ECO:0000256" key="5">
    <source>
        <dbReference type="ARBA" id="ARBA00023157"/>
    </source>
</evidence>
<feature type="domain" description="Prokineticin" evidence="8">
    <location>
        <begin position="11"/>
        <end position="102"/>
    </location>
</feature>
<keyword evidence="10" id="KW-1185">Reference proteome</keyword>
<comment type="subcellular location">
    <subcellularLocation>
        <location evidence="1">Secreted</location>
    </subcellularLocation>
</comment>
<dbReference type="FunFam" id="2.10.80.10:FF:000007">
    <property type="entry name" value="Uncharacterized protein"/>
    <property type="match status" value="1"/>
</dbReference>
<keyword evidence="7" id="KW-0732">Signal</keyword>
<dbReference type="Proteomes" id="UP000001554">
    <property type="component" value="Chromosome 4"/>
</dbReference>
<dbReference type="PANTHER" id="PTHR18821:SF2">
    <property type="entry name" value="DICKKOPF-RELATED PROTEIN 3-LIKE"/>
    <property type="match status" value="1"/>
</dbReference>
<sequence>MTMSLMAWSSVLTSCLLLCVLPSTVGSIVITGICESDEQCIEARGEGWCCALWNLGDAPTVCKRMGEEGEACHISSNYLPYPFTGARRFWRCPCDPNLTCKVDDAESRIGTCTSG</sequence>
<dbReference type="SUPFAM" id="SSF57190">
    <property type="entry name" value="Colipase-like"/>
    <property type="match status" value="1"/>
</dbReference>
<reference evidence="9" key="1">
    <citation type="journal article" date="2008" name="Nature">
        <title>The amphioxus genome and the evolution of the chordate karyotype.</title>
        <authorList>
            <consortium name="US DOE Joint Genome Institute (JGI-PGF)"/>
            <person name="Putnam N.H."/>
            <person name="Butts T."/>
            <person name="Ferrier D.E.K."/>
            <person name="Furlong R.F."/>
            <person name="Hellsten U."/>
            <person name="Kawashima T."/>
            <person name="Robinson-Rechavi M."/>
            <person name="Shoguchi E."/>
            <person name="Terry A."/>
            <person name="Yu J.-K."/>
            <person name="Benito-Gutierrez E.L."/>
            <person name="Dubchak I."/>
            <person name="Garcia-Fernandez J."/>
            <person name="Gibson-Brown J.J."/>
            <person name="Grigoriev I.V."/>
            <person name="Horton A.C."/>
            <person name="de Jong P.J."/>
            <person name="Jurka J."/>
            <person name="Kapitonov V.V."/>
            <person name="Kohara Y."/>
            <person name="Kuroki Y."/>
            <person name="Lindquist E."/>
            <person name="Lucas S."/>
            <person name="Osoegawa K."/>
            <person name="Pennacchio L.A."/>
            <person name="Salamov A.A."/>
            <person name="Satou Y."/>
            <person name="Sauka-Spengler T."/>
            <person name="Schmutz J."/>
            <person name="Shin-I T."/>
            <person name="Toyoda A."/>
            <person name="Bronner-Fraser M."/>
            <person name="Fujiyama A."/>
            <person name="Holland L.Z."/>
            <person name="Holland P.W.H."/>
            <person name="Satoh N."/>
            <person name="Rokhsar D.S."/>
        </authorList>
    </citation>
    <scope>NUCLEOTIDE SEQUENCE [LARGE SCALE GENOMIC DNA]</scope>
    <source>
        <strain evidence="9">S238N-H82</strain>
        <tissue evidence="9">Testes</tissue>
    </source>
</reference>